<dbReference type="InterPro" id="IPR058792">
    <property type="entry name" value="Beta-barrel_RND_2"/>
</dbReference>
<dbReference type="STRING" id="61652.AXX16_1920"/>
<dbReference type="EMBL" id="LR134155">
    <property type="protein sequence ID" value="VEA68982.1"/>
    <property type="molecule type" value="Genomic_DNA"/>
</dbReference>
<dbReference type="GO" id="GO:0046914">
    <property type="term" value="F:transition metal ion binding"/>
    <property type="evidence" value="ECO:0007669"/>
    <property type="project" value="TreeGrafter"/>
</dbReference>
<dbReference type="Gene3D" id="2.40.30.170">
    <property type="match status" value="1"/>
</dbReference>
<dbReference type="FunFam" id="2.40.30.170:FF:000010">
    <property type="entry name" value="Efflux RND transporter periplasmic adaptor subunit"/>
    <property type="match status" value="1"/>
</dbReference>
<dbReference type="Pfam" id="PF19335">
    <property type="entry name" value="HMBD"/>
    <property type="match status" value="1"/>
</dbReference>
<evidence type="ECO:0000259" key="9">
    <source>
        <dbReference type="Pfam" id="PF25975"/>
    </source>
</evidence>
<gene>
    <name evidence="10" type="primary">cusB</name>
    <name evidence="10" type="ORF">NCTC9419_00708</name>
</gene>
<reference evidence="10 11" key="1">
    <citation type="submission" date="2018-12" db="EMBL/GenBank/DDBJ databases">
        <authorList>
            <consortium name="Pathogen Informatics"/>
        </authorList>
    </citation>
    <scope>NUCLEOTIDE SEQUENCE [LARGE SCALE GENOMIC DNA]</scope>
    <source>
        <strain evidence="10 11">NCTC9419</strain>
    </source>
</reference>
<protein>
    <submittedName>
        <fullName evidence="10">Cation efflux system protein CusB</fullName>
    </submittedName>
</protein>
<feature type="domain" description="CusB-like barrel-sandwich hybrid" evidence="7">
    <location>
        <begin position="121"/>
        <end position="237"/>
    </location>
</feature>
<dbReference type="AlphaFoldDB" id="A0A3S4FU62"/>
<accession>A0A3S4FU62</accession>
<dbReference type="Gene3D" id="2.40.420.20">
    <property type="match status" value="1"/>
</dbReference>
<dbReference type="GO" id="GO:0060003">
    <property type="term" value="P:copper ion export"/>
    <property type="evidence" value="ECO:0007669"/>
    <property type="project" value="TreeGrafter"/>
</dbReference>
<dbReference type="InterPro" id="IPR058791">
    <property type="entry name" value="3HB_CusB"/>
</dbReference>
<dbReference type="InterPro" id="IPR006143">
    <property type="entry name" value="RND_pump_MFP"/>
</dbReference>
<feature type="chain" id="PRO_5018655688" evidence="4">
    <location>
        <begin position="25"/>
        <end position="538"/>
    </location>
</feature>
<feature type="domain" description="Heavy metal binding" evidence="5">
    <location>
        <begin position="44"/>
        <end position="70"/>
    </location>
</feature>
<feature type="domain" description="CusB-like three alpha-helical bundle" evidence="6">
    <location>
        <begin position="157"/>
        <end position="205"/>
    </location>
</feature>
<dbReference type="Pfam" id="PF25919">
    <property type="entry name" value="BSH_CusB"/>
    <property type="match status" value="1"/>
</dbReference>
<dbReference type="GO" id="GO:0030288">
    <property type="term" value="C:outer membrane-bounded periplasmic space"/>
    <property type="evidence" value="ECO:0007669"/>
    <property type="project" value="TreeGrafter"/>
</dbReference>
<dbReference type="GO" id="GO:0016020">
    <property type="term" value="C:membrane"/>
    <property type="evidence" value="ECO:0007669"/>
    <property type="project" value="InterPro"/>
</dbReference>
<keyword evidence="2" id="KW-0813">Transport</keyword>
<feature type="signal peptide" evidence="4">
    <location>
        <begin position="1"/>
        <end position="24"/>
    </location>
</feature>
<dbReference type="InterPro" id="IPR045800">
    <property type="entry name" value="HMBD"/>
</dbReference>
<dbReference type="Proteomes" id="UP000271603">
    <property type="component" value="Chromosome"/>
</dbReference>
<dbReference type="InterPro" id="IPR058790">
    <property type="entry name" value="BSH_CusB"/>
</dbReference>
<evidence type="ECO:0000256" key="4">
    <source>
        <dbReference type="SAM" id="SignalP"/>
    </source>
</evidence>
<evidence type="ECO:0000256" key="2">
    <source>
        <dbReference type="ARBA" id="ARBA00022448"/>
    </source>
</evidence>
<comment type="similarity">
    <text evidence="1">Belongs to the membrane fusion protein (MFP) (TC 8.A.1) family.</text>
</comment>
<dbReference type="Gene3D" id="6.10.140.730">
    <property type="match status" value="1"/>
</dbReference>
<dbReference type="GO" id="GO:0022857">
    <property type="term" value="F:transmembrane transporter activity"/>
    <property type="evidence" value="ECO:0007669"/>
    <property type="project" value="InterPro"/>
</dbReference>
<feature type="region of interest" description="Disordered" evidence="3">
    <location>
        <begin position="470"/>
        <end position="523"/>
    </location>
</feature>
<evidence type="ECO:0000313" key="10">
    <source>
        <dbReference type="EMBL" id="VEA68982.1"/>
    </source>
</evidence>
<dbReference type="GO" id="GO:0015679">
    <property type="term" value="P:plasma membrane copper ion transport"/>
    <property type="evidence" value="ECO:0007669"/>
    <property type="project" value="TreeGrafter"/>
</dbReference>
<feature type="compositionally biased region" description="Low complexity" evidence="3">
    <location>
        <begin position="470"/>
        <end position="482"/>
    </location>
</feature>
<dbReference type="SUPFAM" id="SSF111369">
    <property type="entry name" value="HlyD-like secretion proteins"/>
    <property type="match status" value="1"/>
</dbReference>
<evidence type="ECO:0000313" key="11">
    <source>
        <dbReference type="Proteomes" id="UP000271603"/>
    </source>
</evidence>
<evidence type="ECO:0000259" key="8">
    <source>
        <dbReference type="Pfam" id="PF25954"/>
    </source>
</evidence>
<feature type="region of interest" description="Disordered" evidence="3">
    <location>
        <begin position="401"/>
        <end position="435"/>
    </location>
</feature>
<dbReference type="Pfam" id="PF25869">
    <property type="entry name" value="3HB_CusB"/>
    <property type="match status" value="1"/>
</dbReference>
<evidence type="ECO:0000256" key="3">
    <source>
        <dbReference type="SAM" id="MobiDB-lite"/>
    </source>
</evidence>
<dbReference type="PANTHER" id="PTHR30097:SF15">
    <property type="entry name" value="CATION EFFLUX SYSTEM PROTEIN CUSB"/>
    <property type="match status" value="1"/>
</dbReference>
<feature type="domain" description="CzcB-like C-terminal circularly permuted SH3-like" evidence="9">
    <location>
        <begin position="327"/>
        <end position="386"/>
    </location>
</feature>
<evidence type="ECO:0000259" key="5">
    <source>
        <dbReference type="Pfam" id="PF19335"/>
    </source>
</evidence>
<evidence type="ECO:0000259" key="6">
    <source>
        <dbReference type="Pfam" id="PF25869"/>
    </source>
</evidence>
<evidence type="ECO:0000259" key="7">
    <source>
        <dbReference type="Pfam" id="PF25919"/>
    </source>
</evidence>
<dbReference type="Pfam" id="PF25975">
    <property type="entry name" value="CzcB_C"/>
    <property type="match status" value="1"/>
</dbReference>
<proteinExistence type="inferred from homology"/>
<organism evidence="10 11">
    <name type="scientific">Serratia rubidaea</name>
    <name type="common">Serratia marinorubra</name>
    <dbReference type="NCBI Taxonomy" id="61652"/>
    <lineage>
        <taxon>Bacteria</taxon>
        <taxon>Pseudomonadati</taxon>
        <taxon>Pseudomonadota</taxon>
        <taxon>Gammaproteobacteria</taxon>
        <taxon>Enterobacterales</taxon>
        <taxon>Yersiniaceae</taxon>
        <taxon>Serratia</taxon>
    </lineage>
</organism>
<dbReference type="PANTHER" id="PTHR30097">
    <property type="entry name" value="CATION EFFLUX SYSTEM PROTEIN CUSB"/>
    <property type="match status" value="1"/>
</dbReference>
<sequence length="538" mass="58074">MKMRFNLALLAALAAGAGAGYWLATPSSSPTQSAASAGERQVLYWYDPMVPGQRFDKPGPSPFMDMDLVPRYADEVEEQGGVTISARQQQNLGVRTAAVELRPLTPQLEAYGSVAIDERGVQTIAARANGLVEKLWVRASQQQVKKGQALAQLWIPEWHAAQQEYLAVRRLGDSALSAAARQRLQLQFMPEAVIREVERSGRPQTRMTVRAPADGFINRLDVREGAQVSAAQGLFELATLDRVWMVIDYPQAQAGVVQVGDAVSAGSASWPGERFSGTIDELLPNVDPLTRTFQARVKLQNPQHRLKPGMYLQVRLSQPAAGQPVPAIPLEALIMSGDRNRVLVSEGDGYFMPVEVATGRQQDGWVEITRGLKAGQRVVTAGQFLIDSEASLRSALPQLAAEPAQHGEHGAHGRISTRRRRQRRKPRRMDSIRITAHTEVINDSCNHSLVAAQPAAGAAGGGDAGRLGDLGAAEGAAGRPAGSVRRPGDRPRQLPGQSAAGGGGSGDLSADHHHADGARRENRARVLHVRRRLCLHPV</sequence>
<dbReference type="Pfam" id="PF25954">
    <property type="entry name" value="Beta-barrel_RND_2"/>
    <property type="match status" value="1"/>
</dbReference>
<feature type="compositionally biased region" description="Basic residues" evidence="3">
    <location>
        <begin position="415"/>
        <end position="427"/>
    </location>
</feature>
<name>A0A3S4FU62_SERRU</name>
<evidence type="ECO:0000256" key="1">
    <source>
        <dbReference type="ARBA" id="ARBA00009477"/>
    </source>
</evidence>
<dbReference type="NCBIfam" id="TIGR01730">
    <property type="entry name" value="RND_mfp"/>
    <property type="match status" value="1"/>
</dbReference>
<feature type="domain" description="CusB-like beta-barrel" evidence="8">
    <location>
        <begin position="242"/>
        <end position="319"/>
    </location>
</feature>
<feature type="compositionally biased region" description="Basic and acidic residues" evidence="3">
    <location>
        <begin position="509"/>
        <end position="523"/>
    </location>
</feature>
<dbReference type="InterPro" id="IPR051909">
    <property type="entry name" value="MFP_Cation_Efflux"/>
</dbReference>
<keyword evidence="4" id="KW-0732">Signal</keyword>
<dbReference type="InterPro" id="IPR058649">
    <property type="entry name" value="CzcB_C"/>
</dbReference>